<evidence type="ECO:0000313" key="4">
    <source>
        <dbReference type="EMBL" id="KGE71836.1"/>
    </source>
</evidence>
<dbReference type="GO" id="GO:0008199">
    <property type="term" value="F:ferric iron binding"/>
    <property type="evidence" value="ECO:0007669"/>
    <property type="project" value="InterPro"/>
</dbReference>
<dbReference type="PANTHER" id="PTHR42932:SF1">
    <property type="entry name" value="GENERAL STRESS PROTEIN 20U"/>
    <property type="match status" value="1"/>
</dbReference>
<sequence length="145" mass="16235">MQGVVKALNTYLANLGVLDIKLHNLHWNVEGQNFFSLHAKLEEFYDLAGEDLDEVAERILTLGYRPLASLKDFMASATLSELPSKAVKGPEVVDIVEGDFNAMLKQSREILTLAEEAKDQGTVDLMAGFIGRYEKTLWMLRAYKA</sequence>
<dbReference type="PRINTS" id="PR01346">
    <property type="entry name" value="HELNAPAPROT"/>
</dbReference>
<organism evidence="4 5">
    <name type="scientific">Spirochaeta lutea</name>
    <dbReference type="NCBI Taxonomy" id="1480694"/>
    <lineage>
        <taxon>Bacteria</taxon>
        <taxon>Pseudomonadati</taxon>
        <taxon>Spirochaetota</taxon>
        <taxon>Spirochaetia</taxon>
        <taxon>Spirochaetales</taxon>
        <taxon>Spirochaetaceae</taxon>
        <taxon>Spirochaeta</taxon>
    </lineage>
</organism>
<evidence type="ECO:0000256" key="1">
    <source>
        <dbReference type="ARBA" id="ARBA00009497"/>
    </source>
</evidence>
<dbReference type="InterPro" id="IPR023188">
    <property type="entry name" value="DPS_DNA-bd_CS"/>
</dbReference>
<dbReference type="PROSITE" id="PS00818">
    <property type="entry name" value="DPS_1"/>
    <property type="match status" value="1"/>
</dbReference>
<dbReference type="Proteomes" id="UP000029692">
    <property type="component" value="Unassembled WGS sequence"/>
</dbReference>
<dbReference type="InterPro" id="IPR002177">
    <property type="entry name" value="DPS_DNA-bd"/>
</dbReference>
<proteinExistence type="inferred from homology"/>
<evidence type="ECO:0000259" key="3">
    <source>
        <dbReference type="Pfam" id="PF00210"/>
    </source>
</evidence>
<dbReference type="eggNOG" id="COG0783">
    <property type="taxonomic scope" value="Bacteria"/>
</dbReference>
<evidence type="ECO:0000313" key="5">
    <source>
        <dbReference type="Proteomes" id="UP000029692"/>
    </source>
</evidence>
<dbReference type="GO" id="GO:0016722">
    <property type="term" value="F:oxidoreductase activity, acting on metal ions"/>
    <property type="evidence" value="ECO:0007669"/>
    <property type="project" value="InterPro"/>
</dbReference>
<comment type="caution">
    <text evidence="4">The sequence shown here is derived from an EMBL/GenBank/DDBJ whole genome shotgun (WGS) entry which is preliminary data.</text>
</comment>
<dbReference type="PROSITE" id="PS00819">
    <property type="entry name" value="DPS_2"/>
    <property type="match status" value="1"/>
</dbReference>
<name>A0A098QWD4_9SPIO</name>
<evidence type="ECO:0000256" key="2">
    <source>
        <dbReference type="RuleBase" id="RU003875"/>
    </source>
</evidence>
<dbReference type="STRING" id="1480694.DC28_08360"/>
<dbReference type="PANTHER" id="PTHR42932">
    <property type="entry name" value="GENERAL STRESS PROTEIN 20U"/>
    <property type="match status" value="1"/>
</dbReference>
<dbReference type="SUPFAM" id="SSF47240">
    <property type="entry name" value="Ferritin-like"/>
    <property type="match status" value="1"/>
</dbReference>
<dbReference type="InterPro" id="IPR012347">
    <property type="entry name" value="Ferritin-like"/>
</dbReference>
<feature type="domain" description="Ferritin/DPS" evidence="3">
    <location>
        <begin position="6"/>
        <end position="143"/>
    </location>
</feature>
<accession>A0A098QWD4</accession>
<comment type="similarity">
    <text evidence="1 2">Belongs to the Dps family.</text>
</comment>
<dbReference type="PIRSF" id="PIRSF005900">
    <property type="entry name" value="Dps"/>
    <property type="match status" value="1"/>
</dbReference>
<keyword evidence="5" id="KW-1185">Reference proteome</keyword>
<protein>
    <recommendedName>
        <fullName evidence="3">Ferritin/DPS domain-containing protein</fullName>
    </recommendedName>
</protein>
<dbReference type="InterPro" id="IPR009078">
    <property type="entry name" value="Ferritin-like_SF"/>
</dbReference>
<dbReference type="EMBL" id="JNUP01000064">
    <property type="protein sequence ID" value="KGE71836.1"/>
    <property type="molecule type" value="Genomic_DNA"/>
</dbReference>
<dbReference type="Pfam" id="PF00210">
    <property type="entry name" value="Ferritin"/>
    <property type="match status" value="1"/>
</dbReference>
<reference evidence="4 5" key="1">
    <citation type="submission" date="2014-05" db="EMBL/GenBank/DDBJ databases">
        <title>De novo Genome Sequence of Spirocheata sp.</title>
        <authorList>
            <person name="Shivani Y."/>
            <person name="Subhash Y."/>
            <person name="Tushar L."/>
            <person name="Sasikala C."/>
            <person name="Ramana C.V."/>
        </authorList>
    </citation>
    <scope>NUCLEOTIDE SEQUENCE [LARGE SCALE GENOMIC DNA]</scope>
    <source>
        <strain evidence="4 5">JC230</strain>
    </source>
</reference>
<dbReference type="InterPro" id="IPR008331">
    <property type="entry name" value="Ferritin_DPS_dom"/>
</dbReference>
<dbReference type="AlphaFoldDB" id="A0A098QWD4"/>
<gene>
    <name evidence="4" type="ORF">DC28_08360</name>
</gene>
<dbReference type="Gene3D" id="1.20.1260.10">
    <property type="match status" value="1"/>
</dbReference>
<dbReference type="CDD" id="cd01043">
    <property type="entry name" value="DPS"/>
    <property type="match status" value="1"/>
</dbReference>